<evidence type="ECO:0000256" key="9">
    <source>
        <dbReference type="ARBA" id="ARBA00023310"/>
    </source>
</evidence>
<feature type="compositionally biased region" description="Polar residues" evidence="10">
    <location>
        <begin position="44"/>
        <end position="67"/>
    </location>
</feature>
<reference evidence="11" key="3">
    <citation type="submission" date="2025-09" db="UniProtKB">
        <authorList>
            <consortium name="Ensembl"/>
        </authorList>
    </citation>
    <scope>IDENTIFICATION</scope>
    <source>
        <strain evidence="11">Hd-rR</strain>
    </source>
</reference>
<dbReference type="Pfam" id="PF10206">
    <property type="entry name" value="WRW"/>
    <property type="match status" value="1"/>
</dbReference>
<reference evidence="11 12" key="1">
    <citation type="journal article" date="2007" name="Nature">
        <title>The medaka draft genome and insights into vertebrate genome evolution.</title>
        <authorList>
            <person name="Kasahara M."/>
            <person name="Naruse K."/>
            <person name="Sasaki S."/>
            <person name="Nakatani Y."/>
            <person name="Qu W."/>
            <person name="Ahsan B."/>
            <person name="Yamada T."/>
            <person name="Nagayasu Y."/>
            <person name="Doi K."/>
            <person name="Kasai Y."/>
            <person name="Jindo T."/>
            <person name="Kobayashi D."/>
            <person name="Shimada A."/>
            <person name="Toyoda A."/>
            <person name="Kuroki Y."/>
            <person name="Fujiyama A."/>
            <person name="Sasaki T."/>
            <person name="Shimizu A."/>
            <person name="Asakawa S."/>
            <person name="Shimizu N."/>
            <person name="Hashimoto S."/>
            <person name="Yang J."/>
            <person name="Lee Y."/>
            <person name="Matsushima K."/>
            <person name="Sugano S."/>
            <person name="Sakaizumi M."/>
            <person name="Narita T."/>
            <person name="Ohishi K."/>
            <person name="Haga S."/>
            <person name="Ohta F."/>
            <person name="Nomoto H."/>
            <person name="Nogata K."/>
            <person name="Morishita T."/>
            <person name="Endo T."/>
            <person name="Shin-I T."/>
            <person name="Takeda H."/>
            <person name="Morishita S."/>
            <person name="Kohara Y."/>
        </authorList>
    </citation>
    <scope>NUCLEOTIDE SEQUENCE [LARGE SCALE GENOMIC DNA]</scope>
    <source>
        <strain evidence="11 12">Hd-rR</strain>
    </source>
</reference>
<evidence type="ECO:0000256" key="3">
    <source>
        <dbReference type="ARBA" id="ARBA00022448"/>
    </source>
</evidence>
<reference evidence="11" key="2">
    <citation type="submission" date="2025-08" db="UniProtKB">
        <authorList>
            <consortium name="Ensembl"/>
        </authorList>
    </citation>
    <scope>IDENTIFICATION</scope>
    <source>
        <strain evidence="11">Hd-rR</strain>
    </source>
</reference>
<dbReference type="InParanoid" id="A0A3B3HJE6"/>
<evidence type="ECO:0000313" key="12">
    <source>
        <dbReference type="Proteomes" id="UP000001038"/>
    </source>
</evidence>
<keyword evidence="5" id="KW-0375">Hydrogen ion transport</keyword>
<keyword evidence="3" id="KW-0813">Transport</keyword>
<dbReference type="Proteomes" id="UP000001038">
    <property type="component" value="Chromosome 19"/>
</dbReference>
<evidence type="ECO:0000256" key="5">
    <source>
        <dbReference type="ARBA" id="ARBA00022781"/>
    </source>
</evidence>
<keyword evidence="8" id="KW-0472">Membrane</keyword>
<organism evidence="11 12">
    <name type="scientific">Oryzias latipes</name>
    <name type="common">Japanese rice fish</name>
    <name type="synonym">Japanese killifish</name>
    <dbReference type="NCBI Taxonomy" id="8090"/>
    <lineage>
        <taxon>Eukaryota</taxon>
        <taxon>Metazoa</taxon>
        <taxon>Chordata</taxon>
        <taxon>Craniata</taxon>
        <taxon>Vertebrata</taxon>
        <taxon>Euteleostomi</taxon>
        <taxon>Actinopterygii</taxon>
        <taxon>Neopterygii</taxon>
        <taxon>Teleostei</taxon>
        <taxon>Neoteleostei</taxon>
        <taxon>Acanthomorphata</taxon>
        <taxon>Ovalentaria</taxon>
        <taxon>Atherinomorphae</taxon>
        <taxon>Beloniformes</taxon>
        <taxon>Adrianichthyidae</taxon>
        <taxon>Oryziinae</taxon>
        <taxon>Oryzias</taxon>
    </lineage>
</organism>
<name>A0A3B3HJE6_ORYLA</name>
<protein>
    <submittedName>
        <fullName evidence="11">Uncharacterized protein</fullName>
    </submittedName>
</protein>
<evidence type="ECO:0000256" key="1">
    <source>
        <dbReference type="ARBA" id="ARBA00004325"/>
    </source>
</evidence>
<sequence>MNSEVCPFCGKTYKRLKSHLPHCKASKGFKTPPANQDVPENHTSDSQLASAPSKSTATFRTPTQTPSAGAHLQSEKIKGVSSSSSESVSADVFSLSSQSSRPSKPQKKSLREQIVAAKVEHFTKGSGEEAKSSTKKSSLGTAKGTKTKSVKGVSAPLTSTEPKPKSVSKKKKSVAHDPDVLSSHTKENRREHKARDQFWVESDGEMEETLLNPRNAHQVTVTLQDAKATLARANSRHEPGRASIWRTTDVTGNLKSHIGLDSDLSPARLPLTNQEEDAENLAAAKVQLLNSDSILTESQKTAVVRLKDAPQHSQSFQLAPPSLLTARLNEALKGRHPPDPLPTSQRLPPPSSPLLYPPAARSLCGRVEELQLKVWNQVAVAAEKQTRGAATQRRLGQVRLRELPEWLASRTPSQPRDVIEMVQKGWRWYYSRYIDVKKGGVAGVGMLLAGYCVLSYIWSYPHISQCHQNFLDVLMEQRIAVSFAKVGFIFPELSRWKKYH</sequence>
<dbReference type="GO" id="GO:0042776">
    <property type="term" value="P:proton motive force-driven mitochondrial ATP synthesis"/>
    <property type="evidence" value="ECO:0000318"/>
    <property type="project" value="GO_Central"/>
</dbReference>
<accession>A0A3B3HJE6</accession>
<keyword evidence="4" id="KW-0138">CF(0)</keyword>
<evidence type="ECO:0000256" key="7">
    <source>
        <dbReference type="ARBA" id="ARBA00023128"/>
    </source>
</evidence>
<dbReference type="GeneTree" id="ENSGT00940000167489"/>
<feature type="compositionally biased region" description="Basic and acidic residues" evidence="10">
    <location>
        <begin position="118"/>
        <end position="132"/>
    </location>
</feature>
<evidence type="ECO:0000256" key="8">
    <source>
        <dbReference type="ARBA" id="ARBA00023136"/>
    </source>
</evidence>
<keyword evidence="12" id="KW-1185">Reference proteome</keyword>
<dbReference type="InterPro" id="IPR019344">
    <property type="entry name" value="F1F0-ATPsyn_F_prd"/>
</dbReference>
<comment type="similarity">
    <text evidence="2">Belongs to the ATPase F chain family.</text>
</comment>
<dbReference type="GO" id="GO:0045259">
    <property type="term" value="C:proton-transporting ATP synthase complex"/>
    <property type="evidence" value="ECO:0000318"/>
    <property type="project" value="GO_Central"/>
</dbReference>
<evidence type="ECO:0000256" key="10">
    <source>
        <dbReference type="SAM" id="MobiDB-lite"/>
    </source>
</evidence>
<comment type="subcellular location">
    <subcellularLocation>
        <location evidence="1">Mitochondrion membrane</location>
    </subcellularLocation>
</comment>
<evidence type="ECO:0000256" key="4">
    <source>
        <dbReference type="ARBA" id="ARBA00022547"/>
    </source>
</evidence>
<dbReference type="AlphaFoldDB" id="A0A3B3HJE6"/>
<evidence type="ECO:0000256" key="6">
    <source>
        <dbReference type="ARBA" id="ARBA00023065"/>
    </source>
</evidence>
<feature type="region of interest" description="Disordered" evidence="10">
    <location>
        <begin position="24"/>
        <end position="193"/>
    </location>
</feature>
<keyword evidence="7" id="KW-0496">Mitochondrion</keyword>
<evidence type="ECO:0000256" key="2">
    <source>
        <dbReference type="ARBA" id="ARBA00005895"/>
    </source>
</evidence>
<dbReference type="GO" id="GO:1902600">
    <property type="term" value="P:proton transmembrane transport"/>
    <property type="evidence" value="ECO:0007669"/>
    <property type="project" value="UniProtKB-KW"/>
</dbReference>
<proteinExistence type="inferred from homology"/>
<dbReference type="STRING" id="8090.ENSORLP00000031410"/>
<evidence type="ECO:0000313" key="11">
    <source>
        <dbReference type="Ensembl" id="ENSORLP00000031410.1"/>
    </source>
</evidence>
<dbReference type="Ensembl" id="ENSORLT00000042262.1">
    <property type="protein sequence ID" value="ENSORLP00000031410.1"/>
    <property type="gene ID" value="ENSORLG00000026868.1"/>
</dbReference>
<dbReference type="GO" id="GO:0031966">
    <property type="term" value="C:mitochondrial membrane"/>
    <property type="evidence" value="ECO:0007669"/>
    <property type="project" value="UniProtKB-SubCell"/>
</dbReference>
<dbReference type="PANTHER" id="PTHR13080">
    <property type="entry name" value="ATP SYNTHASE F CHAIN, MITOCHONDRIAL-RELATED"/>
    <property type="match status" value="1"/>
</dbReference>
<keyword evidence="6" id="KW-0406">Ion transport</keyword>
<gene>
    <name evidence="11" type="primary">si:dkey-21c1.4</name>
</gene>
<dbReference type="PANTHER" id="PTHR13080:SF13">
    <property type="entry name" value="ATP SYNTHASE SUBUNIT F, MITOCHONDRIAL"/>
    <property type="match status" value="1"/>
</dbReference>
<dbReference type="Bgee" id="ENSORLG00000026868">
    <property type="expression patterns" value="Expressed in animal zygote and 14 other cell types or tissues"/>
</dbReference>
<feature type="compositionally biased region" description="Basic and acidic residues" evidence="10">
    <location>
        <begin position="174"/>
        <end position="193"/>
    </location>
</feature>
<keyword evidence="9" id="KW-0066">ATP synthesis</keyword>
<feature type="compositionally biased region" description="Low complexity" evidence="10">
    <location>
        <begin position="80"/>
        <end position="103"/>
    </location>
</feature>